<dbReference type="PROSITE" id="PS50931">
    <property type="entry name" value="HTH_LYSR"/>
    <property type="match status" value="1"/>
</dbReference>
<dbReference type="InterPro" id="IPR036388">
    <property type="entry name" value="WH-like_DNA-bd_sf"/>
</dbReference>
<dbReference type="SUPFAM" id="SSF53850">
    <property type="entry name" value="Periplasmic binding protein-like II"/>
    <property type="match status" value="1"/>
</dbReference>
<dbReference type="Pfam" id="PF03466">
    <property type="entry name" value="LysR_substrate"/>
    <property type="match status" value="1"/>
</dbReference>
<comment type="subcellular location">
    <subcellularLocation>
        <location evidence="1">Cytoplasm</location>
    </subcellularLocation>
</comment>
<organism evidence="13">
    <name type="scientific">Oxalobacter aliiformigenes</name>
    <dbReference type="NCBI Taxonomy" id="2946593"/>
    <lineage>
        <taxon>Bacteria</taxon>
        <taxon>Pseudomonadati</taxon>
        <taxon>Pseudomonadota</taxon>
        <taxon>Betaproteobacteria</taxon>
        <taxon>Burkholderiales</taxon>
        <taxon>Oxalobacteraceae</taxon>
        <taxon>Oxalobacter</taxon>
    </lineage>
</organism>
<dbReference type="InterPro" id="IPR036390">
    <property type="entry name" value="WH_DNA-bd_sf"/>
</dbReference>
<dbReference type="EMBL" id="CP098251">
    <property type="protein sequence ID" value="WAV90720.1"/>
    <property type="molecule type" value="Genomic_DNA"/>
</dbReference>
<keyword evidence="7" id="KW-0805">Transcription regulation</keyword>
<dbReference type="InterPro" id="IPR005119">
    <property type="entry name" value="LysR_subst-bd"/>
</dbReference>
<dbReference type="SUPFAM" id="SSF46785">
    <property type="entry name" value="Winged helix' DNA-binding domain"/>
    <property type="match status" value="1"/>
</dbReference>
<dbReference type="Gene3D" id="3.40.190.10">
    <property type="entry name" value="Periplasmic binding protein-like II"/>
    <property type="match status" value="1"/>
</dbReference>
<dbReference type="Gene3D" id="1.10.10.10">
    <property type="entry name" value="Winged helix-like DNA-binding domain superfamily/Winged helix DNA-binding domain"/>
    <property type="match status" value="1"/>
</dbReference>
<keyword evidence="8" id="KW-0238">DNA-binding</keyword>
<evidence type="ECO:0000256" key="11">
    <source>
        <dbReference type="ARBA" id="ARBA00023167"/>
    </source>
</evidence>
<dbReference type="PANTHER" id="PTHR30126:SF25">
    <property type="entry name" value="HTH-TYPE TRANSCRIPTIONAL REGULATOR METR"/>
    <property type="match status" value="1"/>
</dbReference>
<evidence type="ECO:0000256" key="8">
    <source>
        <dbReference type="ARBA" id="ARBA00023125"/>
    </source>
</evidence>
<evidence type="ECO:0000256" key="2">
    <source>
        <dbReference type="ARBA" id="ARBA00009437"/>
    </source>
</evidence>
<keyword evidence="10" id="KW-0804">Transcription</keyword>
<gene>
    <name evidence="14" type="ORF">NB645_06435</name>
    <name evidence="13" type="ORF">NB646_07650</name>
</gene>
<dbReference type="InterPro" id="IPR037406">
    <property type="entry name" value="MetR_PBP2"/>
</dbReference>
<dbReference type="CDD" id="cd08441">
    <property type="entry name" value="PBP2_MetR"/>
    <property type="match status" value="1"/>
</dbReference>
<keyword evidence="9" id="KW-0010">Activator</keyword>
<evidence type="ECO:0000313" key="15">
    <source>
        <dbReference type="Proteomes" id="UP001164794"/>
    </source>
</evidence>
<evidence type="ECO:0000256" key="9">
    <source>
        <dbReference type="ARBA" id="ARBA00023159"/>
    </source>
</evidence>
<evidence type="ECO:0000313" key="14">
    <source>
        <dbReference type="EMBL" id="WAV96477.1"/>
    </source>
</evidence>
<dbReference type="InterPro" id="IPR000847">
    <property type="entry name" value="LysR_HTH_N"/>
</dbReference>
<reference evidence="13" key="2">
    <citation type="journal article" date="2022" name="Front. Microbiol.">
        <title>New perspectives on an old grouping: The genomic and phenotypic variability of Oxalobacter formigenes and the implications for calcium oxalate stone prevention.</title>
        <authorList>
            <person name="Chmiel J.A."/>
            <person name="Carr C."/>
            <person name="Stuivenberg G.A."/>
            <person name="Venema R."/>
            <person name="Chanyi R.M."/>
            <person name="Al K.F."/>
            <person name="Giguere D."/>
            <person name="Say H."/>
            <person name="Akouris P.P."/>
            <person name="Dominguez Romero S.A."/>
            <person name="Kwong A."/>
            <person name="Tai V."/>
            <person name="Koval S.F."/>
            <person name="Razvi H."/>
            <person name="Bjazevic J."/>
            <person name="Burton J.P."/>
        </authorList>
    </citation>
    <scope>NUCLEOTIDE SEQUENCE</scope>
    <source>
        <strain evidence="13">OxK</strain>
    </source>
</reference>
<dbReference type="GO" id="GO:0003700">
    <property type="term" value="F:DNA-binding transcription factor activity"/>
    <property type="evidence" value="ECO:0007669"/>
    <property type="project" value="InterPro"/>
</dbReference>
<evidence type="ECO:0000256" key="3">
    <source>
        <dbReference type="ARBA" id="ARBA00019365"/>
    </source>
</evidence>
<protein>
    <recommendedName>
        <fullName evidence="3">HTH-type transcriptional regulator MetR</fullName>
    </recommendedName>
</protein>
<dbReference type="Pfam" id="PF00126">
    <property type="entry name" value="HTH_1"/>
    <property type="match status" value="1"/>
</dbReference>
<evidence type="ECO:0000256" key="1">
    <source>
        <dbReference type="ARBA" id="ARBA00004496"/>
    </source>
</evidence>
<keyword evidence="11" id="KW-0486">Methionine biosynthesis</keyword>
<keyword evidence="6" id="KW-0028">Amino-acid biosynthesis</keyword>
<dbReference type="Proteomes" id="UP001164794">
    <property type="component" value="Chromosome"/>
</dbReference>
<dbReference type="RefSeq" id="WP_269263954.1">
    <property type="nucleotide sequence ID" value="NZ_CP098248.1"/>
</dbReference>
<dbReference type="Proteomes" id="UP001164819">
    <property type="component" value="Chromosome"/>
</dbReference>
<accession>A0A9E9LHH3</accession>
<dbReference type="GO" id="GO:0009086">
    <property type="term" value="P:methionine biosynthetic process"/>
    <property type="evidence" value="ECO:0007669"/>
    <property type="project" value="UniProtKB-KW"/>
</dbReference>
<evidence type="ECO:0000256" key="4">
    <source>
        <dbReference type="ARBA" id="ARBA00022490"/>
    </source>
</evidence>
<dbReference type="PANTHER" id="PTHR30126">
    <property type="entry name" value="HTH-TYPE TRANSCRIPTIONAL REGULATOR"/>
    <property type="match status" value="1"/>
</dbReference>
<keyword evidence="5" id="KW-0678">Repressor</keyword>
<sequence length="303" mass="34336">MIDLKHLRTLLALRKTGNLTKAADMLHLTQSALSQQIRLLESDYGLLFERKTVPLAFTIVGQRLLELADRIFPVIEETERDLIRLKDGTAGSLRIVVECHTCFDWLMPTMDIFRSLWPEVELDILSGFHADPVGLLHQRRADLAIVGTPEPESNIVFRPLFHFDIVALLANSHPLTKESFLRPEHFIDQTLITYPVADEMLDIMQQVLIPANISPERRTSELTIAILQLVASGRGIAALPLWAVQSYLDRQYVSSRPITEKGLKGKLYAAVCMEMASKAYINDFIRLIREKSLCELPGIRLLN</sequence>
<evidence type="ECO:0000256" key="5">
    <source>
        <dbReference type="ARBA" id="ARBA00022491"/>
    </source>
</evidence>
<dbReference type="GO" id="GO:0005737">
    <property type="term" value="C:cytoplasm"/>
    <property type="evidence" value="ECO:0007669"/>
    <property type="project" value="UniProtKB-SubCell"/>
</dbReference>
<evidence type="ECO:0000256" key="10">
    <source>
        <dbReference type="ARBA" id="ARBA00023163"/>
    </source>
</evidence>
<reference evidence="14" key="1">
    <citation type="journal article" date="2022" name="Front. Microbiol.">
        <title>New perspectives on an old grouping: The genomic and phenotypic variability of Oxalobacter formigenes and the implications for calcium oxalate stone prevention.</title>
        <authorList>
            <person name="Chmiel J.A."/>
            <person name="Carr C."/>
            <person name="Stuivenberg G.A."/>
            <person name="Venema R."/>
            <person name="Chanyi R.M."/>
            <person name="Al K.F."/>
            <person name="Giguere D."/>
            <person name="Say H."/>
            <person name="Akouris P.P."/>
            <person name="Dominguez Romero S.A."/>
            <person name="Kwong A."/>
            <person name="Tai V."/>
            <person name="Koval S.F."/>
            <person name="Razvi H."/>
            <person name="Bjazevic J."/>
            <person name="Burton J.P."/>
        </authorList>
    </citation>
    <scope>NUCLEOTIDE SEQUENCE</scope>
    <source>
        <strain evidence="14">HOxNP-1</strain>
    </source>
</reference>
<name>A0A9E9LHH3_9BURK</name>
<evidence type="ECO:0000313" key="13">
    <source>
        <dbReference type="EMBL" id="WAV90720.1"/>
    </source>
</evidence>
<keyword evidence="15" id="KW-1185">Reference proteome</keyword>
<dbReference type="EMBL" id="CP098248">
    <property type="protein sequence ID" value="WAV96477.1"/>
    <property type="molecule type" value="Genomic_DNA"/>
</dbReference>
<dbReference type="AlphaFoldDB" id="A0A9E9LHH3"/>
<evidence type="ECO:0000259" key="12">
    <source>
        <dbReference type="PROSITE" id="PS50931"/>
    </source>
</evidence>
<dbReference type="GO" id="GO:0000976">
    <property type="term" value="F:transcription cis-regulatory region binding"/>
    <property type="evidence" value="ECO:0007669"/>
    <property type="project" value="TreeGrafter"/>
</dbReference>
<evidence type="ECO:0000256" key="6">
    <source>
        <dbReference type="ARBA" id="ARBA00022605"/>
    </source>
</evidence>
<keyword evidence="4" id="KW-0963">Cytoplasm</keyword>
<proteinExistence type="inferred from homology"/>
<comment type="similarity">
    <text evidence="2">Belongs to the LysR transcriptional regulatory family.</text>
</comment>
<feature type="domain" description="HTH lysR-type" evidence="12">
    <location>
        <begin position="2"/>
        <end position="58"/>
    </location>
</feature>
<evidence type="ECO:0000256" key="7">
    <source>
        <dbReference type="ARBA" id="ARBA00023015"/>
    </source>
</evidence>